<protein>
    <submittedName>
        <fullName evidence="1">Uncharacterized protein</fullName>
    </submittedName>
</protein>
<dbReference type="EMBL" id="JADEXP010000018">
    <property type="protein sequence ID" value="MBE9065798.1"/>
    <property type="molecule type" value="Genomic_DNA"/>
</dbReference>
<organism evidence="1 2">
    <name type="scientific">Leptolyngbya cf. ectocarpi LEGE 11479</name>
    <dbReference type="NCBI Taxonomy" id="1828722"/>
    <lineage>
        <taxon>Bacteria</taxon>
        <taxon>Bacillati</taxon>
        <taxon>Cyanobacteriota</taxon>
        <taxon>Cyanophyceae</taxon>
        <taxon>Leptolyngbyales</taxon>
        <taxon>Leptolyngbyaceae</taxon>
        <taxon>Leptolyngbya group</taxon>
        <taxon>Leptolyngbya</taxon>
    </lineage>
</organism>
<proteinExistence type="predicted"/>
<evidence type="ECO:0000313" key="1">
    <source>
        <dbReference type="EMBL" id="MBE9065798.1"/>
    </source>
</evidence>
<gene>
    <name evidence="1" type="ORF">IQ260_03930</name>
</gene>
<sequence length="335" mass="38344">MHGTDLRQVPRSNSGPGRPAQMAELWARKYLSNLAACDQSLKAGAVATTRASLVDQLLSDLRSASVKAWNLTESLLAHEVKRHCIQASLVDPWQVSKDVYDIYGKALEAYAHKLSPCRLSVNISADLGKIRQRYTSADPRLIGFVSMQFHYSGQMLLKSIPKSQRALLSAYFKVVDDHLYMPLQRAYDAAAAYDYSDARLGVVQTLLPHITTIANNVVNRVNQLYPSYHCYTDCLNSRPVRISSIRDTEMFQVYLWTCVLEGRFNAIQEELFPLCVMLYPTLKVNWELVRQMLHLLAREFRHHTTFEQEQYYAPYQDALWQMFSPDLFPEVIEVA</sequence>
<evidence type="ECO:0000313" key="2">
    <source>
        <dbReference type="Proteomes" id="UP000615026"/>
    </source>
</evidence>
<reference evidence="1" key="1">
    <citation type="submission" date="2020-10" db="EMBL/GenBank/DDBJ databases">
        <authorList>
            <person name="Castelo-Branco R."/>
            <person name="Eusebio N."/>
            <person name="Adriana R."/>
            <person name="Vieira A."/>
            <person name="Brugerolle De Fraissinette N."/>
            <person name="Rezende De Castro R."/>
            <person name="Schneider M.P."/>
            <person name="Vasconcelos V."/>
            <person name="Leao P.N."/>
        </authorList>
    </citation>
    <scope>NUCLEOTIDE SEQUENCE</scope>
    <source>
        <strain evidence="1">LEGE 11479</strain>
    </source>
</reference>
<dbReference type="InterPro" id="IPR009050">
    <property type="entry name" value="Globin-like_sf"/>
</dbReference>
<comment type="caution">
    <text evidence="1">The sequence shown here is derived from an EMBL/GenBank/DDBJ whole genome shotgun (WGS) entry which is preliminary data.</text>
</comment>
<keyword evidence="2" id="KW-1185">Reference proteome</keyword>
<dbReference type="Proteomes" id="UP000615026">
    <property type="component" value="Unassembled WGS sequence"/>
</dbReference>
<dbReference type="SUPFAM" id="SSF46458">
    <property type="entry name" value="Globin-like"/>
    <property type="match status" value="1"/>
</dbReference>
<name>A0A928X3D4_LEPEC</name>
<dbReference type="AlphaFoldDB" id="A0A928X3D4"/>
<accession>A0A928X3D4</accession>